<keyword evidence="3" id="KW-1185">Reference proteome</keyword>
<accession>A0A238KG74</accession>
<dbReference type="RefSeq" id="WP_093963567.1">
    <property type="nucleotide sequence ID" value="NZ_FXYG01000002.1"/>
</dbReference>
<dbReference type="Proteomes" id="UP000202485">
    <property type="component" value="Unassembled WGS sequence"/>
</dbReference>
<name>A0A238KG74_9RHOB</name>
<dbReference type="OrthoDB" id="7365268at2"/>
<dbReference type="InterPro" id="IPR016181">
    <property type="entry name" value="Acyl_CoA_acyltransferase"/>
</dbReference>
<evidence type="ECO:0000259" key="1">
    <source>
        <dbReference type="PROSITE" id="PS51186"/>
    </source>
</evidence>
<feature type="domain" description="N-acetyltransferase" evidence="1">
    <location>
        <begin position="137"/>
        <end position="281"/>
    </location>
</feature>
<dbReference type="EMBL" id="FXYG01000002">
    <property type="protein sequence ID" value="SMX41637.1"/>
    <property type="molecule type" value="Genomic_DNA"/>
</dbReference>
<dbReference type="Gene3D" id="3.40.630.30">
    <property type="match status" value="1"/>
</dbReference>
<reference evidence="3" key="1">
    <citation type="submission" date="2017-05" db="EMBL/GenBank/DDBJ databases">
        <authorList>
            <person name="Rodrigo-Torres L."/>
            <person name="Arahal R. D."/>
            <person name="Lucena T."/>
        </authorList>
    </citation>
    <scope>NUCLEOTIDE SEQUENCE [LARGE SCALE GENOMIC DNA]</scope>
    <source>
        <strain evidence="3">CECT 8715</strain>
    </source>
</reference>
<dbReference type="InterPro" id="IPR000182">
    <property type="entry name" value="GNAT_dom"/>
</dbReference>
<organism evidence="2 3">
    <name type="scientific">Ruegeria arenilitoris</name>
    <dbReference type="NCBI Taxonomy" id="1173585"/>
    <lineage>
        <taxon>Bacteria</taxon>
        <taxon>Pseudomonadati</taxon>
        <taxon>Pseudomonadota</taxon>
        <taxon>Alphaproteobacteria</taxon>
        <taxon>Rhodobacterales</taxon>
        <taxon>Roseobacteraceae</taxon>
        <taxon>Ruegeria</taxon>
    </lineage>
</organism>
<dbReference type="AlphaFoldDB" id="A0A238KG74"/>
<gene>
    <name evidence="2" type="ORF">RUA8715_02068</name>
</gene>
<protein>
    <recommendedName>
        <fullName evidence="1">N-acetyltransferase domain-containing protein</fullName>
    </recommendedName>
</protein>
<dbReference type="PROSITE" id="PS51186">
    <property type="entry name" value="GNAT"/>
    <property type="match status" value="1"/>
</dbReference>
<proteinExistence type="predicted"/>
<evidence type="ECO:0000313" key="2">
    <source>
        <dbReference type="EMBL" id="SMX41637.1"/>
    </source>
</evidence>
<evidence type="ECO:0000313" key="3">
    <source>
        <dbReference type="Proteomes" id="UP000202485"/>
    </source>
</evidence>
<dbReference type="GO" id="GO:0016747">
    <property type="term" value="F:acyltransferase activity, transferring groups other than amino-acyl groups"/>
    <property type="evidence" value="ECO:0007669"/>
    <property type="project" value="InterPro"/>
</dbReference>
<dbReference type="SUPFAM" id="SSF55729">
    <property type="entry name" value="Acyl-CoA N-acyltransferases (Nat)"/>
    <property type="match status" value="1"/>
</dbReference>
<sequence length="282" mass="30790">MWRLAQQQDIPAIERFLLDHVQSSMFALANLREFGLNAPAPRAMSMWMLGDPLRGVFGITNEGMILPQCPDLPEADLTAAADLIRGRTVMGLAGEASQARRFLRQAGWQDRAAHLDRDEPSFALDLRDLIVPPTENARLVPLSDGDRSLLIRWREAYHLESLGTDPGMARKAAQKDIDGYIQRDSHRLLMVDDLPVSMTGFNATLPEIVQIGGVFTPPALRGWGYARTAVALHLAEARAAGVRKAVLFAASNAAVRAYVAIGFAPAGTFSLVLFSDQMEAAS</sequence>